<reference evidence="2" key="1">
    <citation type="submission" date="2023-07" db="EMBL/GenBank/DDBJ databases">
        <title>draft genome sequence of fig (Ficus carica).</title>
        <authorList>
            <person name="Takahashi T."/>
            <person name="Nishimura K."/>
        </authorList>
    </citation>
    <scope>NUCLEOTIDE SEQUENCE</scope>
</reference>
<feature type="compositionally biased region" description="Basic and acidic residues" evidence="1">
    <location>
        <begin position="258"/>
        <end position="271"/>
    </location>
</feature>
<organism evidence="2 3">
    <name type="scientific">Ficus carica</name>
    <name type="common">Common fig</name>
    <dbReference type="NCBI Taxonomy" id="3494"/>
    <lineage>
        <taxon>Eukaryota</taxon>
        <taxon>Viridiplantae</taxon>
        <taxon>Streptophyta</taxon>
        <taxon>Embryophyta</taxon>
        <taxon>Tracheophyta</taxon>
        <taxon>Spermatophyta</taxon>
        <taxon>Magnoliopsida</taxon>
        <taxon>eudicotyledons</taxon>
        <taxon>Gunneridae</taxon>
        <taxon>Pentapetalae</taxon>
        <taxon>rosids</taxon>
        <taxon>fabids</taxon>
        <taxon>Rosales</taxon>
        <taxon>Moraceae</taxon>
        <taxon>Ficeae</taxon>
        <taxon>Ficus</taxon>
    </lineage>
</organism>
<feature type="compositionally biased region" description="Pro residues" evidence="1">
    <location>
        <begin position="16"/>
        <end position="27"/>
    </location>
</feature>
<dbReference type="AlphaFoldDB" id="A0AA88D8F7"/>
<keyword evidence="3" id="KW-1185">Reference proteome</keyword>
<gene>
    <name evidence="2" type="ORF">TIFTF001_014849</name>
</gene>
<evidence type="ECO:0000313" key="3">
    <source>
        <dbReference type="Proteomes" id="UP001187192"/>
    </source>
</evidence>
<proteinExistence type="predicted"/>
<dbReference type="Proteomes" id="UP001187192">
    <property type="component" value="Unassembled WGS sequence"/>
</dbReference>
<accession>A0AA88D8F7</accession>
<feature type="compositionally biased region" description="Basic and acidic residues" evidence="1">
    <location>
        <begin position="280"/>
        <end position="289"/>
    </location>
</feature>
<comment type="caution">
    <text evidence="2">The sequence shown here is derived from an EMBL/GenBank/DDBJ whole genome shotgun (WGS) entry which is preliminary data.</text>
</comment>
<dbReference type="EMBL" id="BTGU01000021">
    <property type="protein sequence ID" value="GMN45657.1"/>
    <property type="molecule type" value="Genomic_DNA"/>
</dbReference>
<feature type="region of interest" description="Disordered" evidence="1">
    <location>
        <begin position="240"/>
        <end position="289"/>
    </location>
</feature>
<sequence length="289" mass="32358">MKKNFQFIPKSNSNPNPNPQTWQPPPNSNHWCRPWSHRRIRPQRRRRRNYEIVGDFRLTTTRARQILLRFPPHAYDSFGHKDLSFTAGHPTSFGFLAYVVNSSESLSLWRDSSKNKFAFDSVYGMVFTKKTNQTDPIVNTPTCSAGWTCFSHEGVLSEIHQTRGSVGREARRRGEELGPVVVVVHRGGRGELWLGLANGKRLGMGIDRPNSTQAIEPPPPRAVAPTAHQLSSPSVISMDRQYPTEEGAGESSWPPGRECAREIARERRSARGVEGAGGGRMDDTGDRDG</sequence>
<name>A0AA88D8F7_FICCA</name>
<protein>
    <submittedName>
        <fullName evidence="2">Uncharacterized protein</fullName>
    </submittedName>
</protein>
<evidence type="ECO:0000256" key="1">
    <source>
        <dbReference type="SAM" id="MobiDB-lite"/>
    </source>
</evidence>
<feature type="region of interest" description="Disordered" evidence="1">
    <location>
        <begin position="1"/>
        <end position="35"/>
    </location>
</feature>
<evidence type="ECO:0000313" key="2">
    <source>
        <dbReference type="EMBL" id="GMN45657.1"/>
    </source>
</evidence>